<name>A0A381V8X8_9ZZZZ</name>
<sequence length="373" mass="41076">MDYGSVVPADAFLLSSKAIENEQRLPLTLVICKECRHLQTREVLDPAMLFSEYVWETGIPASIHRYCQEFADAVLVRAGNPEMPSIFEIASNDGTMLKEFKSRGSEVLGVDPARNIAQKANAAGIPTRVDFFGEEVAGEVLAQHGEWDIVVARNVLAHVADLHGLIAGLRLLLGPQGTAVIEVPHLLNMYHELQYDQVFHEHIGYHSLDSIIRLCAMHELAVFDVEHIWIHGGTVRAYVTHAAGGRSPTPAVTEMLAEEQSAGILGLEVWQQFGDRAKTQKRLLRAELSSLRESGKMVVGYGASAKGQSMIQFCELDEGLVAYVADKSTMKIGTLAPGSHIPIVSPEKMRSDPVDVVVVFAWNFAREILEQEQ</sequence>
<dbReference type="Pfam" id="PF08484">
    <property type="entry name" value="Methyltransf_14"/>
    <property type="match status" value="1"/>
</dbReference>
<dbReference type="InterPro" id="IPR029063">
    <property type="entry name" value="SAM-dependent_MTases_sf"/>
</dbReference>
<proteinExistence type="predicted"/>
<accession>A0A381V8X8</accession>
<organism evidence="2">
    <name type="scientific">marine metagenome</name>
    <dbReference type="NCBI Taxonomy" id="408172"/>
    <lineage>
        <taxon>unclassified sequences</taxon>
        <taxon>metagenomes</taxon>
        <taxon>ecological metagenomes</taxon>
    </lineage>
</organism>
<dbReference type="CDD" id="cd02440">
    <property type="entry name" value="AdoMet_MTases"/>
    <property type="match status" value="1"/>
</dbReference>
<dbReference type="InterPro" id="IPR013691">
    <property type="entry name" value="MeTrfase_14"/>
</dbReference>
<gene>
    <name evidence="2" type="ORF">METZ01_LOCUS89693</name>
</gene>
<evidence type="ECO:0000313" key="2">
    <source>
        <dbReference type="EMBL" id="SVA36839.1"/>
    </source>
</evidence>
<reference evidence="2" key="1">
    <citation type="submission" date="2018-05" db="EMBL/GenBank/DDBJ databases">
        <authorList>
            <person name="Lanie J.A."/>
            <person name="Ng W.-L."/>
            <person name="Kazmierczak K.M."/>
            <person name="Andrzejewski T.M."/>
            <person name="Davidsen T.M."/>
            <person name="Wayne K.J."/>
            <person name="Tettelin H."/>
            <person name="Glass J.I."/>
            <person name="Rusch D."/>
            <person name="Podicherti R."/>
            <person name="Tsui H.-C.T."/>
            <person name="Winkler M.E."/>
        </authorList>
    </citation>
    <scope>NUCLEOTIDE SEQUENCE</scope>
</reference>
<feature type="non-terminal residue" evidence="2">
    <location>
        <position position="373"/>
    </location>
</feature>
<dbReference type="Gene3D" id="3.40.50.150">
    <property type="entry name" value="Vaccinia Virus protein VP39"/>
    <property type="match status" value="1"/>
</dbReference>
<dbReference type="PANTHER" id="PTHR43861">
    <property type="entry name" value="TRANS-ACONITATE 2-METHYLTRANSFERASE-RELATED"/>
    <property type="match status" value="1"/>
</dbReference>
<dbReference type="SUPFAM" id="SSF53335">
    <property type="entry name" value="S-adenosyl-L-methionine-dependent methyltransferases"/>
    <property type="match status" value="1"/>
</dbReference>
<dbReference type="InterPro" id="IPR038576">
    <property type="entry name" value="Methyltransf_Zn-bd_dom_put_sf"/>
</dbReference>
<dbReference type="PANTHER" id="PTHR43861:SF5">
    <property type="entry name" value="BLL5978 PROTEIN"/>
    <property type="match status" value="1"/>
</dbReference>
<protein>
    <recommendedName>
        <fullName evidence="1">C-methyltransferase domain-containing protein</fullName>
    </recommendedName>
</protein>
<dbReference type="Gene3D" id="3.40.50.720">
    <property type="entry name" value="NAD(P)-binding Rossmann-like Domain"/>
    <property type="match status" value="1"/>
</dbReference>
<dbReference type="AlphaFoldDB" id="A0A381V8X8"/>
<evidence type="ECO:0000259" key="1">
    <source>
        <dbReference type="Pfam" id="PF08484"/>
    </source>
</evidence>
<dbReference type="EMBL" id="UINC01008173">
    <property type="protein sequence ID" value="SVA36839.1"/>
    <property type="molecule type" value="Genomic_DNA"/>
</dbReference>
<dbReference type="Gene3D" id="6.20.50.110">
    <property type="entry name" value="Methyltransferase, zinc-binding domain"/>
    <property type="match status" value="1"/>
</dbReference>
<dbReference type="Pfam" id="PF13489">
    <property type="entry name" value="Methyltransf_23"/>
    <property type="match status" value="1"/>
</dbReference>
<dbReference type="Gene3D" id="6.10.250.3100">
    <property type="match status" value="1"/>
</dbReference>
<feature type="domain" description="C-methyltransferase" evidence="1">
    <location>
        <begin position="230"/>
        <end position="373"/>
    </location>
</feature>